<feature type="region of interest" description="Disordered" evidence="1">
    <location>
        <begin position="1"/>
        <end position="28"/>
    </location>
</feature>
<gene>
    <name evidence="2" type="ORF">RCOM_2096110</name>
</gene>
<accession>B9TLW4</accession>
<organism evidence="2 3">
    <name type="scientific">Ricinus communis</name>
    <name type="common">Castor bean</name>
    <dbReference type="NCBI Taxonomy" id="3988"/>
    <lineage>
        <taxon>Eukaryota</taxon>
        <taxon>Viridiplantae</taxon>
        <taxon>Streptophyta</taxon>
        <taxon>Embryophyta</taxon>
        <taxon>Tracheophyta</taxon>
        <taxon>Spermatophyta</taxon>
        <taxon>Magnoliopsida</taxon>
        <taxon>eudicotyledons</taxon>
        <taxon>Gunneridae</taxon>
        <taxon>Pentapetalae</taxon>
        <taxon>rosids</taxon>
        <taxon>fabids</taxon>
        <taxon>Malpighiales</taxon>
        <taxon>Euphorbiaceae</taxon>
        <taxon>Acalyphoideae</taxon>
        <taxon>Acalypheae</taxon>
        <taxon>Ricinus</taxon>
    </lineage>
</organism>
<protein>
    <submittedName>
        <fullName evidence="2">Uncharacterized protein</fullName>
    </submittedName>
</protein>
<feature type="compositionally biased region" description="Basic and acidic residues" evidence="1">
    <location>
        <begin position="96"/>
        <end position="107"/>
    </location>
</feature>
<reference evidence="3" key="1">
    <citation type="journal article" date="2010" name="Nat. Biotechnol.">
        <title>Draft genome sequence of the oilseed species Ricinus communis.</title>
        <authorList>
            <person name="Chan A.P."/>
            <person name="Crabtree J."/>
            <person name="Zhao Q."/>
            <person name="Lorenzi H."/>
            <person name="Orvis J."/>
            <person name="Puiu D."/>
            <person name="Melake-Berhan A."/>
            <person name="Jones K.M."/>
            <person name="Redman J."/>
            <person name="Chen G."/>
            <person name="Cahoon E.B."/>
            <person name="Gedil M."/>
            <person name="Stanke M."/>
            <person name="Haas B.J."/>
            <person name="Wortman J.R."/>
            <person name="Fraser-Liggett C.M."/>
            <person name="Ravel J."/>
            <person name="Rabinowicz P.D."/>
        </authorList>
    </citation>
    <scope>NUCLEOTIDE SEQUENCE [LARGE SCALE GENOMIC DNA]</scope>
    <source>
        <strain evidence="3">cv. Hale</strain>
    </source>
</reference>
<proteinExistence type="predicted"/>
<feature type="region of interest" description="Disordered" evidence="1">
    <location>
        <begin position="88"/>
        <end position="107"/>
    </location>
</feature>
<evidence type="ECO:0000313" key="2">
    <source>
        <dbReference type="EMBL" id="EEF23149.1"/>
    </source>
</evidence>
<dbReference type="Proteomes" id="UP000008311">
    <property type="component" value="Unassembled WGS sequence"/>
</dbReference>
<dbReference type="EMBL" id="EQ987517">
    <property type="protein sequence ID" value="EEF23149.1"/>
    <property type="molecule type" value="Genomic_DNA"/>
</dbReference>
<name>B9TLW4_RICCO</name>
<evidence type="ECO:0000313" key="3">
    <source>
        <dbReference type="Proteomes" id="UP000008311"/>
    </source>
</evidence>
<evidence type="ECO:0000256" key="1">
    <source>
        <dbReference type="SAM" id="MobiDB-lite"/>
    </source>
</evidence>
<sequence>MFGLRTAALSGDEAIQQSCRDQPDHPGNIGVRECARDGAGIKAARYERQFEQNAADIDSDRRQIPASVAAAGIRERVQVIVRPIDEEIIDDADSAPWRDEREEKDQK</sequence>
<dbReference type="AlphaFoldDB" id="B9TLW4"/>
<dbReference type="InParanoid" id="B9TLW4"/>
<keyword evidence="3" id="KW-1185">Reference proteome</keyword>